<evidence type="ECO:0000313" key="2">
    <source>
        <dbReference type="EMBL" id="CAF5074153.1"/>
    </source>
</evidence>
<dbReference type="Proteomes" id="UP000681967">
    <property type="component" value="Unassembled WGS sequence"/>
</dbReference>
<sequence length="227" mass="25603">MLSSNNIHQISPTHFSILNNPIINQLSTVCHIPDMTNKEQNLSVLENTTSPLDLNTHSNMSQKLSTFTQKNSIEQIEGDNLNSNNKISICSATVTPNNILMHPQQMNNTTTNIEQHISMSPTTNILLSTSMILDLNNQITSNILNEHNYTTFSQAENNDTRTLNITSTISERSESIVHDQAPFNLYNMNDSQPSSSDKNDNINFHSHRTRPNKRNKSSKQTALNKRK</sequence>
<name>A0A8S3EE61_9BILA</name>
<feature type="compositionally biased region" description="Polar residues" evidence="1">
    <location>
        <begin position="186"/>
        <end position="204"/>
    </location>
</feature>
<protein>
    <submittedName>
        <fullName evidence="2">Uncharacterized protein</fullName>
    </submittedName>
</protein>
<dbReference type="EMBL" id="CAJOBH010231729">
    <property type="protein sequence ID" value="CAF5074153.1"/>
    <property type="molecule type" value="Genomic_DNA"/>
</dbReference>
<accession>A0A8S3EE61</accession>
<proteinExistence type="predicted"/>
<evidence type="ECO:0000313" key="3">
    <source>
        <dbReference type="Proteomes" id="UP000681967"/>
    </source>
</evidence>
<gene>
    <name evidence="2" type="ORF">BYL167_LOCUS61017</name>
</gene>
<organism evidence="2 3">
    <name type="scientific">Rotaria magnacalcarata</name>
    <dbReference type="NCBI Taxonomy" id="392030"/>
    <lineage>
        <taxon>Eukaryota</taxon>
        <taxon>Metazoa</taxon>
        <taxon>Spiralia</taxon>
        <taxon>Gnathifera</taxon>
        <taxon>Rotifera</taxon>
        <taxon>Eurotatoria</taxon>
        <taxon>Bdelloidea</taxon>
        <taxon>Philodinida</taxon>
        <taxon>Philodinidae</taxon>
        <taxon>Rotaria</taxon>
    </lineage>
</organism>
<evidence type="ECO:0000256" key="1">
    <source>
        <dbReference type="SAM" id="MobiDB-lite"/>
    </source>
</evidence>
<comment type="caution">
    <text evidence="2">The sequence shown here is derived from an EMBL/GenBank/DDBJ whole genome shotgun (WGS) entry which is preliminary data.</text>
</comment>
<feature type="region of interest" description="Disordered" evidence="1">
    <location>
        <begin position="185"/>
        <end position="227"/>
    </location>
</feature>
<feature type="compositionally biased region" description="Polar residues" evidence="1">
    <location>
        <begin position="218"/>
        <end position="227"/>
    </location>
</feature>
<dbReference type="AlphaFoldDB" id="A0A8S3EE61"/>
<feature type="compositionally biased region" description="Basic residues" evidence="1">
    <location>
        <begin position="205"/>
        <end position="217"/>
    </location>
</feature>
<reference evidence="2" key="1">
    <citation type="submission" date="2021-02" db="EMBL/GenBank/DDBJ databases">
        <authorList>
            <person name="Nowell W R."/>
        </authorList>
    </citation>
    <scope>NUCLEOTIDE SEQUENCE</scope>
</reference>